<protein>
    <recommendedName>
        <fullName evidence="3">HTH tetR-type domain-containing protein</fullName>
    </recommendedName>
</protein>
<organism evidence="1 2">
    <name type="scientific">Odoribacter laneus YIT 12061</name>
    <dbReference type="NCBI Taxonomy" id="742817"/>
    <lineage>
        <taxon>Bacteria</taxon>
        <taxon>Pseudomonadati</taxon>
        <taxon>Bacteroidota</taxon>
        <taxon>Bacteroidia</taxon>
        <taxon>Bacteroidales</taxon>
        <taxon>Odoribacteraceae</taxon>
        <taxon>Odoribacter</taxon>
    </lineage>
</organism>
<dbReference type="STRING" id="742817.HMPREF9449_00450"/>
<name>H1DDW4_9BACT</name>
<dbReference type="GeneID" id="98068102"/>
<dbReference type="PATRIC" id="fig|742817.3.peg.479"/>
<dbReference type="AlphaFoldDB" id="H1DDW4"/>
<comment type="caution">
    <text evidence="1">The sequence shown here is derived from an EMBL/GenBank/DDBJ whole genome shotgun (WGS) entry which is preliminary data.</text>
</comment>
<reference evidence="1 2" key="1">
    <citation type="submission" date="2012-01" db="EMBL/GenBank/DDBJ databases">
        <title>The Genome Sequence of Odoribacter laneus YIT 12061.</title>
        <authorList>
            <consortium name="The Broad Institute Genome Sequencing Platform"/>
            <person name="Earl A."/>
            <person name="Ward D."/>
            <person name="Feldgarden M."/>
            <person name="Gevers D."/>
            <person name="Morotomi M."/>
            <person name="Young S.K."/>
            <person name="Zeng Q."/>
            <person name="Gargeya S."/>
            <person name="Fitzgerald M."/>
            <person name="Haas B."/>
            <person name="Abouelleil A."/>
            <person name="Alvarado L."/>
            <person name="Arachchi H.M."/>
            <person name="Berlin A."/>
            <person name="Chapman S.B."/>
            <person name="Gearin G."/>
            <person name="Goldberg J."/>
            <person name="Griggs A."/>
            <person name="Gujja S."/>
            <person name="Hansen M."/>
            <person name="Heiman D."/>
            <person name="Howarth C."/>
            <person name="Larimer J."/>
            <person name="Lui A."/>
            <person name="MacDonald P.J.P."/>
            <person name="McCowen C."/>
            <person name="Montmayeur A."/>
            <person name="Murphy C."/>
            <person name="Neiman D."/>
            <person name="Pearson M."/>
            <person name="Priest M."/>
            <person name="Roberts A."/>
            <person name="Saif S."/>
            <person name="Shea T."/>
            <person name="Sisk P."/>
            <person name="Stolte C."/>
            <person name="Sykes S."/>
            <person name="Wortman J."/>
            <person name="Nusbaum C."/>
            <person name="Birren B."/>
        </authorList>
    </citation>
    <scope>NUCLEOTIDE SEQUENCE [LARGE SCALE GENOMIC DNA]</scope>
    <source>
        <strain evidence="1 2">YIT 12061</strain>
    </source>
</reference>
<sequence>MEDRKLQLAEKLRNYIYRYGINDFNEEHLKKVGLTIAELKENFSSREDMVDAILCHERKCFEKIFNEYNFDGWNAIDIMLIVSNEINNRFFNVTPSVTMALAKTFPDLYKTHMNQRADFIYEKIKINIEKGMEQGMYKNDVSSEMIARMFIAKLNDIHNPEIYPPEGFTFTTIFNNLIDNVIKSITNDEGKRYYKQRKQLYSVLNFR</sequence>
<proteinExistence type="predicted"/>
<dbReference type="SUPFAM" id="SSF48498">
    <property type="entry name" value="Tetracyclin repressor-like, C-terminal domain"/>
    <property type="match status" value="1"/>
</dbReference>
<evidence type="ECO:0000313" key="2">
    <source>
        <dbReference type="Proteomes" id="UP000004892"/>
    </source>
</evidence>
<dbReference type="Gene3D" id="1.10.357.10">
    <property type="entry name" value="Tetracycline Repressor, domain 2"/>
    <property type="match status" value="1"/>
</dbReference>
<dbReference type="HOGENOM" id="CLU_1325248_0_0_10"/>
<dbReference type="InterPro" id="IPR036271">
    <property type="entry name" value="Tet_transcr_reg_TetR-rel_C_sf"/>
</dbReference>
<evidence type="ECO:0000313" key="1">
    <source>
        <dbReference type="EMBL" id="EHP50761.1"/>
    </source>
</evidence>
<dbReference type="Proteomes" id="UP000004892">
    <property type="component" value="Unassembled WGS sequence"/>
</dbReference>
<dbReference type="RefSeq" id="WP_009135604.1">
    <property type="nucleotide sequence ID" value="NZ_JH594596.1"/>
</dbReference>
<dbReference type="eggNOG" id="COG1309">
    <property type="taxonomic scope" value="Bacteria"/>
</dbReference>
<keyword evidence="2" id="KW-1185">Reference proteome</keyword>
<dbReference type="EMBL" id="ADMC01000005">
    <property type="protein sequence ID" value="EHP50761.1"/>
    <property type="molecule type" value="Genomic_DNA"/>
</dbReference>
<gene>
    <name evidence="1" type="ORF">HMPREF9449_00450</name>
</gene>
<evidence type="ECO:0008006" key="3">
    <source>
        <dbReference type="Google" id="ProtNLM"/>
    </source>
</evidence>
<accession>H1DDW4</accession>